<sequence>MRYSREQLASRFAELDAELIRLAMLDAPEENLWAAFEQLAHVPSSTIEPADRRWWWEQVYTLMERHGLTELTRRASGGR</sequence>
<dbReference type="RefSeq" id="WP_204634317.1">
    <property type="nucleotide sequence ID" value="NZ_CP183983.1"/>
</dbReference>
<reference evidence="1 2" key="1">
    <citation type="submission" date="2020-10" db="EMBL/GenBank/DDBJ databases">
        <title>Phylogeny of dyella-like bacteria.</title>
        <authorList>
            <person name="Fu J."/>
        </authorList>
    </citation>
    <scope>NUCLEOTIDE SEQUENCE [LARGE SCALE GENOMIC DNA]</scope>
    <source>
        <strain evidence="1 2">THG-B117</strain>
    </source>
</reference>
<gene>
    <name evidence="1" type="ORF">ISP20_01670</name>
</gene>
<evidence type="ECO:0000313" key="2">
    <source>
        <dbReference type="Proteomes" id="UP001430065"/>
    </source>
</evidence>
<name>A0ABS2JM48_9GAMM</name>
<keyword evidence="2" id="KW-1185">Reference proteome</keyword>
<evidence type="ECO:0000313" key="1">
    <source>
        <dbReference type="EMBL" id="MBM7119855.1"/>
    </source>
</evidence>
<dbReference type="EMBL" id="JADIKC010000001">
    <property type="protein sequence ID" value="MBM7119855.1"/>
    <property type="molecule type" value="Genomic_DNA"/>
</dbReference>
<proteinExistence type="predicted"/>
<organism evidence="1 2">
    <name type="scientific">Dyella kyungheensis</name>
    <dbReference type="NCBI Taxonomy" id="1242174"/>
    <lineage>
        <taxon>Bacteria</taxon>
        <taxon>Pseudomonadati</taxon>
        <taxon>Pseudomonadota</taxon>
        <taxon>Gammaproteobacteria</taxon>
        <taxon>Lysobacterales</taxon>
        <taxon>Rhodanobacteraceae</taxon>
        <taxon>Dyella</taxon>
    </lineage>
</organism>
<comment type="caution">
    <text evidence="1">The sequence shown here is derived from an EMBL/GenBank/DDBJ whole genome shotgun (WGS) entry which is preliminary data.</text>
</comment>
<dbReference type="Proteomes" id="UP001430065">
    <property type="component" value="Unassembled WGS sequence"/>
</dbReference>
<accession>A0ABS2JM48</accession>
<protein>
    <submittedName>
        <fullName evidence="1">Uncharacterized protein</fullName>
    </submittedName>
</protein>